<dbReference type="Pfam" id="PF00179">
    <property type="entry name" value="UQ_con"/>
    <property type="match status" value="1"/>
</dbReference>
<sequence>MSLPKRIIKETERLLADPAPGISATPHDDNLRYFDVIVAGPTQSPFEGGIFHLELFLPEDYPMGPPKVRFLTKIYHPNIDKLGRICLDILKDKWSPALQIRTVLLSIQALLSAPNPDDPLANDVASHWKEDEKGAIEQVPAVRLASGVEPQQKWSSMSEDQQQQQQHPYFQQKNEGNNVQGPKLIELSPAHGNEGTVVTVVVQALPPQMPSKLAFNSLMVDTKQLQAQGITSLVATVPSFQQTHSSTPNVPISICFLDKDMVTETWTVADFNYKALKDEKTSPIVTSSVTPAANAYPHAIASTMNTHTTADLYQPKDNNDFLNTSTAAYQGLYSPPAVNPSYGFGAPVAGYQTYSTYQQQQQSSPHHGHTGQADMFADKYAQNARPQQHHPYSSYANSAATLNLFPSAAGAGEGFTSMLSGGLDQTTSNNAVPSTYSSQMDSSLSAHPNDANRSRQHQMSNSSNAVFGYKSAAHTPATSVANYQPYPGLVSRANLDIMGDLDAMTKSWATEEWDHRRRLVQFWREQHANKITTTFQPVPQDERASSNGNIVISCIYWMERNDFFVTSVDCIYLLECLMDIRFSVEEKNRIRRNLEGFRPLTVSKCKAESADFFKLIMSFPNPKPRNIEKDVKVFPWKTLPYALKKIVTKYTASSYNNVGVHSQKVQQQQSLEKPSSATSSSLLSTPLTEHHPANSTSTSSRAFYQQDQDSGASDRSALVSSYNAQPYSHELYEPAYCDNQQQQPEGSKLHPPSASSVGRLSDISSSTTTTSDAMPATVSTPHLGPTAVTCNPAAVDSSSHTNTTSTASPTAAAITNSDPTSTDKQETPSD</sequence>
<evidence type="ECO:0000313" key="10">
    <source>
        <dbReference type="Proteomes" id="UP000053815"/>
    </source>
</evidence>
<feature type="compositionally biased region" description="Low complexity" evidence="7">
    <location>
        <begin position="797"/>
        <end position="817"/>
    </location>
</feature>
<evidence type="ECO:0000256" key="5">
    <source>
        <dbReference type="ARBA" id="ARBA00022840"/>
    </source>
</evidence>
<keyword evidence="10" id="KW-1185">Reference proteome</keyword>
<keyword evidence="4" id="KW-0833">Ubl conjugation pathway</keyword>
<dbReference type="InterPro" id="IPR055509">
    <property type="entry name" value="DUF7082"/>
</dbReference>
<name>A0A0C9MTV4_9FUNG</name>
<evidence type="ECO:0000256" key="7">
    <source>
        <dbReference type="SAM" id="MobiDB-lite"/>
    </source>
</evidence>
<evidence type="ECO:0000313" key="9">
    <source>
        <dbReference type="EMBL" id="GAN06842.1"/>
    </source>
</evidence>
<dbReference type="InterPro" id="IPR023313">
    <property type="entry name" value="UBQ-conjugating_AS"/>
</dbReference>
<keyword evidence="2" id="KW-0808">Transferase</keyword>
<dbReference type="FunFam" id="3.10.110.10:FF:000020">
    <property type="entry name" value="Ubiquitin-conjugating enzyme E2 N"/>
    <property type="match status" value="1"/>
</dbReference>
<dbReference type="PROSITE" id="PS00183">
    <property type="entry name" value="UBC_1"/>
    <property type="match status" value="1"/>
</dbReference>
<reference evidence="9" key="1">
    <citation type="submission" date="2014-09" db="EMBL/GenBank/DDBJ databases">
        <title>Draft genome sequence of an oleaginous Mucoromycotina fungus Mucor ambiguus NBRC6742.</title>
        <authorList>
            <person name="Takeda I."/>
            <person name="Yamane N."/>
            <person name="Morita T."/>
            <person name="Tamano K."/>
            <person name="Machida M."/>
            <person name="Baker S."/>
            <person name="Koike H."/>
        </authorList>
    </citation>
    <scope>NUCLEOTIDE SEQUENCE</scope>
    <source>
        <strain evidence="9">NBRC 6742</strain>
    </source>
</reference>
<feature type="domain" description="UBC core" evidence="8">
    <location>
        <begin position="2"/>
        <end position="148"/>
    </location>
</feature>
<accession>A0A0C9MTV4</accession>
<dbReference type="PANTHER" id="PTHR39463">
    <property type="entry name" value="MEDUSA"/>
    <property type="match status" value="1"/>
</dbReference>
<dbReference type="OrthoDB" id="1751210at2759"/>
<evidence type="ECO:0000259" key="8">
    <source>
        <dbReference type="PROSITE" id="PS50127"/>
    </source>
</evidence>
<feature type="compositionally biased region" description="Basic and acidic residues" evidence="7">
    <location>
        <begin position="821"/>
        <end position="830"/>
    </location>
</feature>
<dbReference type="InterPro" id="IPR016135">
    <property type="entry name" value="UBQ-conjugating_enzyme/RWD"/>
</dbReference>
<keyword evidence="5" id="KW-0067">ATP-binding</keyword>
<feature type="compositionally biased region" description="Low complexity" evidence="7">
    <location>
        <begin position="674"/>
        <end position="687"/>
    </location>
</feature>
<dbReference type="STRING" id="91626.A0A0C9MTV4"/>
<dbReference type="CDD" id="cd23813">
    <property type="entry name" value="UBCc_UBE2N"/>
    <property type="match status" value="1"/>
</dbReference>
<feature type="region of interest" description="Disordered" evidence="7">
    <location>
        <begin position="426"/>
        <end position="461"/>
    </location>
</feature>
<proteinExistence type="predicted"/>
<dbReference type="PROSITE" id="PS50127">
    <property type="entry name" value="UBC_2"/>
    <property type="match status" value="1"/>
</dbReference>
<dbReference type="Gene3D" id="3.10.110.10">
    <property type="entry name" value="Ubiquitin Conjugating Enzyme"/>
    <property type="match status" value="1"/>
</dbReference>
<feature type="active site" description="Glycyl thioester intermediate" evidence="6">
    <location>
        <position position="86"/>
    </location>
</feature>
<dbReference type="EC" id="2.3.2.23" evidence="1"/>
<dbReference type="GO" id="GO:0061631">
    <property type="term" value="F:ubiquitin conjugating enzyme activity"/>
    <property type="evidence" value="ECO:0007669"/>
    <property type="project" value="UniProtKB-EC"/>
</dbReference>
<dbReference type="AlphaFoldDB" id="A0A0C9MTV4"/>
<dbReference type="SUPFAM" id="SSF54495">
    <property type="entry name" value="UBC-like"/>
    <property type="match status" value="1"/>
</dbReference>
<dbReference type="EMBL" id="DF836426">
    <property type="protein sequence ID" value="GAN06842.1"/>
    <property type="molecule type" value="Genomic_DNA"/>
</dbReference>
<dbReference type="Proteomes" id="UP000053815">
    <property type="component" value="Unassembled WGS sequence"/>
</dbReference>
<dbReference type="InterPro" id="IPR000608">
    <property type="entry name" value="UBC"/>
</dbReference>
<dbReference type="GO" id="GO:0005524">
    <property type="term" value="F:ATP binding"/>
    <property type="evidence" value="ECO:0007669"/>
    <property type="project" value="UniProtKB-KW"/>
</dbReference>
<feature type="compositionally biased region" description="Polar residues" evidence="7">
    <location>
        <begin position="426"/>
        <end position="446"/>
    </location>
</feature>
<dbReference type="PANTHER" id="PTHR39463:SF1">
    <property type="entry name" value="MEDUSA"/>
    <property type="match status" value="1"/>
</dbReference>
<evidence type="ECO:0000256" key="4">
    <source>
        <dbReference type="ARBA" id="ARBA00022786"/>
    </source>
</evidence>
<evidence type="ECO:0000256" key="3">
    <source>
        <dbReference type="ARBA" id="ARBA00022741"/>
    </source>
</evidence>
<organism evidence="9">
    <name type="scientific">Mucor ambiguus</name>
    <dbReference type="NCBI Taxonomy" id="91626"/>
    <lineage>
        <taxon>Eukaryota</taxon>
        <taxon>Fungi</taxon>
        <taxon>Fungi incertae sedis</taxon>
        <taxon>Mucoromycota</taxon>
        <taxon>Mucoromycotina</taxon>
        <taxon>Mucoromycetes</taxon>
        <taxon>Mucorales</taxon>
        <taxon>Mucorineae</taxon>
        <taxon>Mucoraceae</taxon>
        <taxon>Mucor</taxon>
    </lineage>
</organism>
<feature type="region of interest" description="Disordered" evidence="7">
    <location>
        <begin position="739"/>
        <end position="830"/>
    </location>
</feature>
<dbReference type="SMART" id="SM00212">
    <property type="entry name" value="UBCc"/>
    <property type="match status" value="1"/>
</dbReference>
<feature type="region of interest" description="Disordered" evidence="7">
    <location>
        <begin position="665"/>
        <end position="716"/>
    </location>
</feature>
<keyword evidence="3" id="KW-0547">Nucleotide-binding</keyword>
<evidence type="ECO:0000256" key="2">
    <source>
        <dbReference type="ARBA" id="ARBA00022679"/>
    </source>
</evidence>
<gene>
    <name evidence="9" type="ORF">MAM1_0137d06332</name>
</gene>
<evidence type="ECO:0000256" key="1">
    <source>
        <dbReference type="ARBA" id="ARBA00012486"/>
    </source>
</evidence>
<feature type="compositionally biased region" description="Polar residues" evidence="7">
    <location>
        <begin position="693"/>
        <end position="716"/>
    </location>
</feature>
<dbReference type="Pfam" id="PF23305">
    <property type="entry name" value="DUF7082"/>
    <property type="match status" value="1"/>
</dbReference>
<dbReference type="GO" id="GO:0005634">
    <property type="term" value="C:nucleus"/>
    <property type="evidence" value="ECO:0007669"/>
    <property type="project" value="TreeGrafter"/>
</dbReference>
<evidence type="ECO:0000256" key="6">
    <source>
        <dbReference type="PROSITE-ProRule" id="PRU10133"/>
    </source>
</evidence>
<protein>
    <recommendedName>
        <fullName evidence="1">E2 ubiquitin-conjugating enzyme</fullName>
        <ecNumber evidence="1">2.3.2.23</ecNumber>
    </recommendedName>
</protein>